<reference evidence="3 4" key="1">
    <citation type="submission" date="2019-01" db="EMBL/GenBank/DDBJ databases">
        <title>Oerskovia turbata Genome sequencing and assembly.</title>
        <authorList>
            <person name="Dou T."/>
        </authorList>
    </citation>
    <scope>NUCLEOTIDE SEQUENCE [LARGE SCALE GENOMIC DNA]</scope>
    <source>
        <strain evidence="2 3">JCM12123</strain>
        <strain evidence="1 4">JCM3160</strain>
    </source>
</reference>
<evidence type="ECO:0000313" key="1">
    <source>
        <dbReference type="EMBL" id="RXR26352.1"/>
    </source>
</evidence>
<evidence type="ECO:0000313" key="3">
    <source>
        <dbReference type="Proteomes" id="UP000289805"/>
    </source>
</evidence>
<dbReference type="Proteomes" id="UP000289805">
    <property type="component" value="Unassembled WGS sequence"/>
</dbReference>
<gene>
    <name evidence="1" type="ORF">EQW73_08515</name>
    <name evidence="2" type="ORF">EQW78_01575</name>
</gene>
<proteinExistence type="predicted"/>
<organism evidence="2 3">
    <name type="scientific">Oerskovia turbata</name>
    <dbReference type="NCBI Taxonomy" id="1713"/>
    <lineage>
        <taxon>Bacteria</taxon>
        <taxon>Bacillati</taxon>
        <taxon>Actinomycetota</taxon>
        <taxon>Actinomycetes</taxon>
        <taxon>Micrococcales</taxon>
        <taxon>Cellulomonadaceae</taxon>
        <taxon>Oerskovia</taxon>
    </lineage>
</organism>
<dbReference type="Proteomes" id="UP000290517">
    <property type="component" value="Unassembled WGS sequence"/>
</dbReference>
<sequence>MIELVSEKVWESLREVTWPGPVRAAIAYVGREAPDLLPLGAGDTLVFDGSDESLAGGTTNPAALQVLFDRGVILVSVARLHAKVIVAGVEETGERKTLVGSANASERSRTSLREAALLTDDVEVAEQADLQIDEWSGDPEAEWVDQQWLDRAATIYRPRRSAIPPRKVRRSGDSSQRLWIAPWTFDEIPLSAAVESAVGHYSARFSELDVWTYRLLDEGHDVKPSDELLVFEVKDDQDEPHGNRRSWPLSRVVRVVDEADGPSRVAICVSPFEGARMTYAHLGRVLADEGGEISETGLLSPGAERAVRRALAVLEMPAEKALEADRDALIVRPISCPRCDARLRLVIRGMPPGPPDPDVYVLGGCVVGPGPLPTHACSSCGWEGRRRDWYPEQVREIASLDDLFRHLGADDLESLADKVTDDLDHDPVGLDVHADADGNEIGVEANLGGTGVVLEFPFTTVDFWDTWDGLHDGWQLRTSKWESELDEA</sequence>
<evidence type="ECO:0000313" key="4">
    <source>
        <dbReference type="Proteomes" id="UP000290517"/>
    </source>
</evidence>
<dbReference type="EMBL" id="SDJR01000004">
    <property type="protein sequence ID" value="RXR26352.1"/>
    <property type="molecule type" value="Genomic_DNA"/>
</dbReference>
<evidence type="ECO:0000313" key="2">
    <source>
        <dbReference type="EMBL" id="RXR36527.1"/>
    </source>
</evidence>
<keyword evidence="4" id="KW-1185">Reference proteome</keyword>
<evidence type="ECO:0008006" key="5">
    <source>
        <dbReference type="Google" id="ProtNLM"/>
    </source>
</evidence>
<dbReference type="AlphaFoldDB" id="A0A4Q1L2J5"/>
<dbReference type="OrthoDB" id="4478614at2"/>
<dbReference type="STRING" id="1713.GCA_000718325_02652"/>
<dbReference type="EMBL" id="SDJQ01000002">
    <property type="protein sequence ID" value="RXR36527.1"/>
    <property type="molecule type" value="Genomic_DNA"/>
</dbReference>
<protein>
    <recommendedName>
        <fullName evidence="5">PLD phosphodiesterase domain-containing protein</fullName>
    </recommendedName>
</protein>
<accession>A0A4Q1L2J5</accession>
<name>A0A4Q1L2J5_9CELL</name>
<comment type="caution">
    <text evidence="2">The sequence shown here is derived from an EMBL/GenBank/DDBJ whole genome shotgun (WGS) entry which is preliminary data.</text>
</comment>
<dbReference type="RefSeq" id="WP_051703105.1">
    <property type="nucleotide sequence ID" value="NZ_JOFV01000012.1"/>
</dbReference>